<evidence type="ECO:0000313" key="1">
    <source>
        <dbReference type="EMBL" id="MBB3971773.1"/>
    </source>
</evidence>
<dbReference type="InterPro" id="IPR017853">
    <property type="entry name" value="GH"/>
</dbReference>
<dbReference type="SUPFAM" id="SSF51445">
    <property type="entry name" value="(Trans)glycosidases"/>
    <property type="match status" value="1"/>
</dbReference>
<dbReference type="RefSeq" id="WP_183393622.1">
    <property type="nucleotide sequence ID" value="NZ_JACIDR010000001.1"/>
</dbReference>
<dbReference type="Proteomes" id="UP000528964">
    <property type="component" value="Unassembled WGS sequence"/>
</dbReference>
<accession>A0A7W6D216</accession>
<reference evidence="1 2" key="1">
    <citation type="submission" date="2020-08" db="EMBL/GenBank/DDBJ databases">
        <title>Genomic Encyclopedia of Type Strains, Phase IV (KMG-IV): sequencing the most valuable type-strain genomes for metagenomic binning, comparative biology and taxonomic classification.</title>
        <authorList>
            <person name="Goeker M."/>
        </authorList>
    </citation>
    <scope>NUCLEOTIDE SEQUENCE [LARGE SCALE GENOMIC DNA]</scope>
    <source>
        <strain evidence="1 2">DSM 25481</strain>
    </source>
</reference>
<dbReference type="Gene3D" id="3.20.20.80">
    <property type="entry name" value="Glycosidases"/>
    <property type="match status" value="1"/>
</dbReference>
<protein>
    <submittedName>
        <fullName evidence="1">Beta-glucosidase/6-phospho-beta-glucosidase/beta-galactosidase</fullName>
    </submittedName>
</protein>
<proteinExistence type="predicted"/>
<sequence>MPPTAGLRSFFLAGFECAAQKRGDGRRLDLLASTRHDLHARADYAAVAAHGMRAARDGMRWHRIEVSPGFYDWSSVAPMAKAAAEAGVQVIWDLCHYGYPDKLDIWSASFPERFARFAKAAARFLRNESDDVPYFCPVNEISYWAWAGGDMALFNPMARRRGAELKRQLVRAAIAATDAIREVEPRARFICAEPAINVVPASARQADQAAAENYRLSQFEAHDMLAGRVAPELGGSPDKLDIIGLNFYPDNQWVHGGGAIPMGHHDYKPFSEMLAETHERYGRPVIVSETGAERSARPAWLNYVSGEVQAARQSGVPVEAVCLYPILDYPGWENDRACEVGLLGSPDESGRRAVYQPLAEELERQQARFAAAAESASPPLLRRVAS</sequence>
<name>A0A7W6D216_9HYPH</name>
<organism evidence="1 2">
    <name type="scientific">Hansschlegelia beijingensis</name>
    <dbReference type="NCBI Taxonomy" id="1133344"/>
    <lineage>
        <taxon>Bacteria</taxon>
        <taxon>Pseudomonadati</taxon>
        <taxon>Pseudomonadota</taxon>
        <taxon>Alphaproteobacteria</taxon>
        <taxon>Hyphomicrobiales</taxon>
        <taxon>Methylopilaceae</taxon>
        <taxon>Hansschlegelia</taxon>
    </lineage>
</organism>
<gene>
    <name evidence="1" type="ORF">GGR24_000406</name>
</gene>
<dbReference type="AlphaFoldDB" id="A0A7W6D216"/>
<keyword evidence="2" id="KW-1185">Reference proteome</keyword>
<evidence type="ECO:0000313" key="2">
    <source>
        <dbReference type="Proteomes" id="UP000528964"/>
    </source>
</evidence>
<dbReference type="EMBL" id="JACIDR010000001">
    <property type="protein sequence ID" value="MBB3971773.1"/>
    <property type="molecule type" value="Genomic_DNA"/>
</dbReference>
<comment type="caution">
    <text evidence="1">The sequence shown here is derived from an EMBL/GenBank/DDBJ whole genome shotgun (WGS) entry which is preliminary data.</text>
</comment>